<reference evidence="2" key="1">
    <citation type="submission" date="2014-03" db="EMBL/GenBank/DDBJ databases">
        <authorList>
            <person name="Genoscope - CEA"/>
        </authorList>
    </citation>
    <scope>NUCLEOTIDE SEQUENCE [LARGE SCALE GENOMIC DNA]</scope>
    <source>
        <strain evidence="2">CF27</strain>
    </source>
</reference>
<reference evidence="3 4" key="3">
    <citation type="submission" date="2017-03" db="EMBL/GenBank/DDBJ databases">
        <authorList>
            <person name="Regsiter A."/>
            <person name="William W."/>
        </authorList>
    </citation>
    <scope>NUCLEOTIDE SEQUENCE [LARGE SCALE GENOMIC DNA]</scope>
    <source>
        <strain evidence="3">PRJEB5721</strain>
    </source>
</reference>
<dbReference type="EMBL" id="CCCS020000035">
    <property type="protein sequence ID" value="CDQ10370.1"/>
    <property type="molecule type" value="Genomic_DNA"/>
</dbReference>
<accession>A0A060UPK0</accession>
<proteinExistence type="predicted"/>
<sequence>MTPADIALLQGFFWVAFGGCLLALFAYDFFHFLIDMLPDMLRVSFFWLLGLFTKWGQKS</sequence>
<evidence type="ECO:0000313" key="3">
    <source>
        <dbReference type="EMBL" id="SMH64397.1"/>
    </source>
</evidence>
<keyword evidence="1" id="KW-0472">Membrane</keyword>
<evidence type="ECO:0000313" key="4">
    <source>
        <dbReference type="Proteomes" id="UP000193925"/>
    </source>
</evidence>
<reference evidence="2" key="2">
    <citation type="submission" date="2014-07" db="EMBL/GenBank/DDBJ databases">
        <title>Initial genome analysis of the psychrotolerant acidophile Acidithiobacillus ferrivorans CF27: insights into iron and sulfur oxidation pathways and into biofilm formation.</title>
        <authorList>
            <person name="Talla E."/>
            <person name="Hedrich S."/>
            <person name="Mangenot S."/>
            <person name="Ji B."/>
            <person name="Johnson D.B."/>
            <person name="Barbe V."/>
            <person name="Bonnefoy V."/>
        </authorList>
    </citation>
    <scope>NUCLEOTIDE SEQUENCE [LARGE SCALE GENOMIC DNA]</scope>
    <source>
        <strain evidence="2">CF27</strain>
    </source>
</reference>
<feature type="transmembrane region" description="Helical" evidence="1">
    <location>
        <begin position="12"/>
        <end position="34"/>
    </location>
</feature>
<dbReference type="Proteomes" id="UP000193925">
    <property type="component" value="Chromosome AFERRI"/>
</dbReference>
<gene>
    <name evidence="3" type="ORF">AFERRI_10430</name>
    <name evidence="2" type="ORF">AFERRI_400151</name>
</gene>
<evidence type="ECO:0000256" key="1">
    <source>
        <dbReference type="SAM" id="Phobius"/>
    </source>
</evidence>
<dbReference type="EMBL" id="LT841305">
    <property type="protein sequence ID" value="SMH64397.1"/>
    <property type="molecule type" value="Genomic_DNA"/>
</dbReference>
<keyword evidence="1" id="KW-0812">Transmembrane</keyword>
<keyword evidence="4" id="KW-1185">Reference proteome</keyword>
<keyword evidence="1" id="KW-1133">Transmembrane helix</keyword>
<evidence type="ECO:0000313" key="2">
    <source>
        <dbReference type="EMBL" id="CDQ10370.1"/>
    </source>
</evidence>
<protein>
    <submittedName>
        <fullName evidence="2">Uncharacterized protein</fullName>
    </submittedName>
</protein>
<dbReference type="AlphaFoldDB" id="A0A060UPK0"/>
<organism evidence="2">
    <name type="scientific">Acidithiobacillus ferrivorans</name>
    <dbReference type="NCBI Taxonomy" id="160808"/>
    <lineage>
        <taxon>Bacteria</taxon>
        <taxon>Pseudomonadati</taxon>
        <taxon>Pseudomonadota</taxon>
        <taxon>Acidithiobacillia</taxon>
        <taxon>Acidithiobacillales</taxon>
        <taxon>Acidithiobacillaceae</taxon>
        <taxon>Acidithiobacillus</taxon>
    </lineage>
</organism>
<name>A0A060UPK0_9PROT</name>
<dbReference type="RefSeq" id="WP_035192866.1">
    <property type="nucleotide sequence ID" value="NZ_LT841305.1"/>
</dbReference>